<accession>Q0SV91</accession>
<keyword evidence="1" id="KW-0472">Membrane</keyword>
<evidence type="ECO:0008006" key="4">
    <source>
        <dbReference type="Google" id="ProtNLM"/>
    </source>
</evidence>
<evidence type="ECO:0000313" key="3">
    <source>
        <dbReference type="Proteomes" id="UP000001824"/>
    </source>
</evidence>
<dbReference type="InterPro" id="IPR035406">
    <property type="entry name" value="DUF5412"/>
</dbReference>
<name>Q0SV91_CLOPS</name>
<gene>
    <name evidence="2" type="ordered locus">CPR_0632</name>
</gene>
<evidence type="ECO:0000256" key="1">
    <source>
        <dbReference type="SAM" id="Phobius"/>
    </source>
</evidence>
<proteinExistence type="predicted"/>
<dbReference type="KEGG" id="cpr:CPR_0632"/>
<dbReference type="BioCyc" id="CPER289380:GI76-652-MONOMER"/>
<keyword evidence="1" id="KW-1133">Transmembrane helix</keyword>
<dbReference type="AlphaFoldDB" id="Q0SV91"/>
<dbReference type="Pfam" id="PF17428">
    <property type="entry name" value="DUF5412"/>
    <property type="match status" value="1"/>
</dbReference>
<dbReference type="EMBL" id="CP000312">
    <property type="protein sequence ID" value="ABG87738.1"/>
    <property type="molecule type" value="Genomic_DNA"/>
</dbReference>
<evidence type="ECO:0000313" key="2">
    <source>
        <dbReference type="EMBL" id="ABG87738.1"/>
    </source>
</evidence>
<feature type="transmembrane region" description="Helical" evidence="1">
    <location>
        <begin position="9"/>
        <end position="28"/>
    </location>
</feature>
<dbReference type="Proteomes" id="UP000001824">
    <property type="component" value="Chromosome"/>
</dbReference>
<organism evidence="2 3">
    <name type="scientific">Clostridium perfringens (strain SM101 / Type A)</name>
    <dbReference type="NCBI Taxonomy" id="289380"/>
    <lineage>
        <taxon>Bacteria</taxon>
        <taxon>Bacillati</taxon>
        <taxon>Bacillota</taxon>
        <taxon>Clostridia</taxon>
        <taxon>Eubacteriales</taxon>
        <taxon>Clostridiaceae</taxon>
        <taxon>Clostridium</taxon>
    </lineage>
</organism>
<sequence length="122" mass="14104">MEVTMKKSIIVVFIILIFIITGISIIKFNSPSLKNIPSGEYISQTESPNHDYTVKFYLVNSHSTVDFAIRGELVNNKSGKQKNIYWSYHENTVSSQWINNNTIEINGKTLNIEKDTYDWRLN</sequence>
<protein>
    <recommendedName>
        <fullName evidence="4">DUF5412 domain-containing protein</fullName>
    </recommendedName>
</protein>
<reference evidence="2 3" key="1">
    <citation type="journal article" date="2006" name="Genome Res.">
        <title>Skewed genomic variability in strains of the toxigenic bacterial pathogen, Clostridium perfringens.</title>
        <authorList>
            <person name="Myers G.S."/>
            <person name="Rasko D.A."/>
            <person name="Cheung J.K."/>
            <person name="Ravel J."/>
            <person name="Seshadri R."/>
            <person name="Deboy R.T."/>
            <person name="Ren Q."/>
            <person name="Varga J."/>
            <person name="Awad M.M."/>
            <person name="Brinkac L.M."/>
            <person name="Daugherty S.C."/>
            <person name="Haft D.H."/>
            <person name="Dodson R.J."/>
            <person name="Madupu R."/>
            <person name="Nelson W.C."/>
            <person name="Rosovitz M.J."/>
            <person name="Sullivan S.A."/>
            <person name="Khouri H."/>
            <person name="Dimitrov G.I."/>
            <person name="Watkins K.L."/>
            <person name="Mulligan S."/>
            <person name="Benton J."/>
            <person name="Radune D."/>
            <person name="Fisher D.J."/>
            <person name="Atkins H.S."/>
            <person name="Hiscox T."/>
            <person name="Jost B.H."/>
            <person name="Billington S.J."/>
            <person name="Songer J.G."/>
            <person name="McClane B.A."/>
            <person name="Titball R.W."/>
            <person name="Rood J.I."/>
            <person name="Melville S.B."/>
            <person name="Paulsen I.T."/>
        </authorList>
    </citation>
    <scope>NUCLEOTIDE SEQUENCE [LARGE SCALE GENOMIC DNA]</scope>
    <source>
        <strain evidence="3">SM101 / Type A</strain>
    </source>
</reference>
<keyword evidence="1" id="KW-0812">Transmembrane</keyword>